<accession>A0A182DXJ9</accession>
<sequence>MTLKLSKLEIGRNPAVVLMAVSGMESRQKPVKCPECCERFHTMKNLAKHAFDEHKIEEQNFELQSRNFRSCAEFDNFIQYIRMKTNGAMTTISVKDKCTYMRCEMTERTPMKIRYTTVEIEAILLLLKEKHSPDWISHCFKENTLESDKLHAISSADIRSIMYSYLNSEKQEEILGLDREKANLNWTIASACNSATLLETISRVGTLPAKESASENEHDIMEITSANLSTQILPNSHLEPAKHSNSLLVEILDCKPAKIVV</sequence>
<evidence type="ECO:0000259" key="2">
    <source>
        <dbReference type="PROSITE" id="PS50157"/>
    </source>
</evidence>
<dbReference type="STRING" id="42157.A0A182DXJ9"/>
<keyword evidence="1" id="KW-0862">Zinc</keyword>
<evidence type="ECO:0000313" key="4">
    <source>
        <dbReference type="Proteomes" id="UP000271087"/>
    </source>
</evidence>
<dbReference type="PROSITE" id="PS50157">
    <property type="entry name" value="ZINC_FINGER_C2H2_2"/>
    <property type="match status" value="1"/>
</dbReference>
<gene>
    <name evidence="3" type="ORF">NOO_LOCUS378</name>
</gene>
<evidence type="ECO:0000313" key="3">
    <source>
        <dbReference type="EMBL" id="VDK62001.1"/>
    </source>
</evidence>
<dbReference type="OrthoDB" id="5870050at2759"/>
<reference evidence="5" key="1">
    <citation type="submission" date="2016-06" db="UniProtKB">
        <authorList>
            <consortium name="WormBaseParasite"/>
        </authorList>
    </citation>
    <scope>IDENTIFICATION</scope>
</reference>
<dbReference type="Proteomes" id="UP000271087">
    <property type="component" value="Unassembled WGS sequence"/>
</dbReference>
<proteinExistence type="predicted"/>
<evidence type="ECO:0000313" key="5">
    <source>
        <dbReference type="WBParaSite" id="nOo.2.0.1.t00378-RA"/>
    </source>
</evidence>
<dbReference type="EMBL" id="UYRW01000035">
    <property type="protein sequence ID" value="VDK62001.1"/>
    <property type="molecule type" value="Genomic_DNA"/>
</dbReference>
<name>A0A182DXJ9_ONCOC</name>
<dbReference type="GO" id="GO:0008270">
    <property type="term" value="F:zinc ion binding"/>
    <property type="evidence" value="ECO:0007669"/>
    <property type="project" value="UniProtKB-KW"/>
</dbReference>
<feature type="domain" description="C2H2-type" evidence="2">
    <location>
        <begin position="31"/>
        <end position="59"/>
    </location>
</feature>
<reference evidence="3 4" key="2">
    <citation type="submission" date="2018-08" db="EMBL/GenBank/DDBJ databases">
        <authorList>
            <person name="Laetsch R D."/>
            <person name="Stevens L."/>
            <person name="Kumar S."/>
            <person name="Blaxter L. M."/>
        </authorList>
    </citation>
    <scope>NUCLEOTIDE SEQUENCE [LARGE SCALE GENOMIC DNA]</scope>
</reference>
<dbReference type="PROSITE" id="PS00028">
    <property type="entry name" value="ZINC_FINGER_C2H2_1"/>
    <property type="match status" value="1"/>
</dbReference>
<keyword evidence="4" id="KW-1185">Reference proteome</keyword>
<dbReference type="WBParaSite" id="nOo.2.0.1.t00378-RA">
    <property type="protein sequence ID" value="nOo.2.0.1.t00378-RA"/>
    <property type="gene ID" value="nOo.2.0.1.g00378"/>
</dbReference>
<keyword evidence="1" id="KW-0863">Zinc-finger</keyword>
<protein>
    <submittedName>
        <fullName evidence="5">C2H2-type domain-containing protein</fullName>
    </submittedName>
</protein>
<dbReference type="AlphaFoldDB" id="A0A182DXJ9"/>
<keyword evidence="1" id="KW-0479">Metal-binding</keyword>
<evidence type="ECO:0000256" key="1">
    <source>
        <dbReference type="PROSITE-ProRule" id="PRU00042"/>
    </source>
</evidence>
<organism evidence="5">
    <name type="scientific">Onchocerca ochengi</name>
    <name type="common">Filarial nematode worm</name>
    <dbReference type="NCBI Taxonomy" id="42157"/>
    <lineage>
        <taxon>Eukaryota</taxon>
        <taxon>Metazoa</taxon>
        <taxon>Ecdysozoa</taxon>
        <taxon>Nematoda</taxon>
        <taxon>Chromadorea</taxon>
        <taxon>Rhabditida</taxon>
        <taxon>Spirurina</taxon>
        <taxon>Spiruromorpha</taxon>
        <taxon>Filarioidea</taxon>
        <taxon>Onchocercidae</taxon>
        <taxon>Onchocerca</taxon>
    </lineage>
</organism>
<dbReference type="InterPro" id="IPR013087">
    <property type="entry name" value="Znf_C2H2_type"/>
</dbReference>